<proteinExistence type="predicted"/>
<protein>
    <submittedName>
        <fullName evidence="1">Uncharacterized protein</fullName>
    </submittedName>
</protein>
<keyword evidence="2" id="KW-1185">Reference proteome</keyword>
<name>A0ABN1INL0_9GAMM</name>
<reference evidence="1 2" key="1">
    <citation type="journal article" date="2019" name="Int. J. Syst. Evol. Microbiol.">
        <title>The Global Catalogue of Microorganisms (GCM) 10K type strain sequencing project: providing services to taxonomists for standard genome sequencing and annotation.</title>
        <authorList>
            <consortium name="The Broad Institute Genomics Platform"/>
            <consortium name="The Broad Institute Genome Sequencing Center for Infectious Disease"/>
            <person name="Wu L."/>
            <person name="Ma J."/>
        </authorList>
    </citation>
    <scope>NUCLEOTIDE SEQUENCE [LARGE SCALE GENOMIC DNA]</scope>
    <source>
        <strain evidence="1 2">JCM 15421</strain>
    </source>
</reference>
<gene>
    <name evidence="1" type="ORF">GCM10009105_25590</name>
</gene>
<dbReference type="RefSeq" id="WP_343791723.1">
    <property type="nucleotide sequence ID" value="NZ_BAAAEU010000020.1"/>
</dbReference>
<accession>A0ABN1INL0</accession>
<organism evidence="1 2">
    <name type="scientific">Dokdonella soli</name>
    <dbReference type="NCBI Taxonomy" id="529810"/>
    <lineage>
        <taxon>Bacteria</taxon>
        <taxon>Pseudomonadati</taxon>
        <taxon>Pseudomonadota</taxon>
        <taxon>Gammaproteobacteria</taxon>
        <taxon>Lysobacterales</taxon>
        <taxon>Rhodanobacteraceae</taxon>
        <taxon>Dokdonella</taxon>
    </lineage>
</organism>
<comment type="caution">
    <text evidence="1">The sequence shown here is derived from an EMBL/GenBank/DDBJ whole genome shotgun (WGS) entry which is preliminary data.</text>
</comment>
<evidence type="ECO:0000313" key="2">
    <source>
        <dbReference type="Proteomes" id="UP001501523"/>
    </source>
</evidence>
<evidence type="ECO:0000313" key="1">
    <source>
        <dbReference type="EMBL" id="GAA0718151.1"/>
    </source>
</evidence>
<dbReference type="Proteomes" id="UP001501523">
    <property type="component" value="Unassembled WGS sequence"/>
</dbReference>
<dbReference type="EMBL" id="BAAAEU010000020">
    <property type="protein sequence ID" value="GAA0718151.1"/>
    <property type="molecule type" value="Genomic_DNA"/>
</dbReference>
<sequence length="89" mass="9864">MGKRVYGVLLHDQAYIDFAGAIAPFVSEGPIGKYIYCATADTSGQYFRMVVEGKANDDSTFEAEIQIPHGYVKFVIVYPEEKKFGFAGE</sequence>